<feature type="non-terminal residue" evidence="1">
    <location>
        <position position="558"/>
    </location>
</feature>
<dbReference type="Proteomes" id="UP001186974">
    <property type="component" value="Unassembled WGS sequence"/>
</dbReference>
<gene>
    <name evidence="1" type="ORF">LTS18_011222</name>
</gene>
<accession>A0ACC3CYQ1</accession>
<evidence type="ECO:0000313" key="1">
    <source>
        <dbReference type="EMBL" id="KAK3059284.1"/>
    </source>
</evidence>
<evidence type="ECO:0000313" key="2">
    <source>
        <dbReference type="Proteomes" id="UP001186974"/>
    </source>
</evidence>
<sequence length="558" mass="61445">MCYSPVSEATRWNGASKKDSKSNAKADIIGVWRDGKTQWRTRVWSDSSASLNTMGTNTSNALRGKPKLSVVVPNGQPQPVPAFLQSSINPAPSATSQSTQEQLPFGCISKTTTITVKSHPAPIPNDRIPIVKTTTVRVTTDAPGCATPQARRPYSMLATKQFSSLNEVVRSDRPEKQRASLSDTSESSVLDDDNASAYSKRSSASSRTSQDTHNEVKPVELPERSSTSIERNSSTTYSVQSPVNAGVFDDGSSVGTPDHPAELVGSIVYTRSVKSTPASPLVRRTSRRRMSSRRSRSLLLTEAYQSMSARPSSCTWSEAEKDLDELLTAIGEEKTFVEIKGLPASKAAAPAIPPKSKRRSIAARPAKLSSTMQPMPMEKADCQLQRNVSVADSVSRMSMGDNMNYERSAVAARMAEQERNISAQAAETIILRIMENLNGLDDLLTTAVVNKGFYRVFKRHELRLMRKTLRNQSPPAWEYRETALTTVTDGSETPNEDRPTPEYTPQKYYECYKRDCTVIDMLKKLFMQHCKSFLRVSTVAALASKDPAKSVRVDAALW</sequence>
<comment type="caution">
    <text evidence="1">The sequence shown here is derived from an EMBL/GenBank/DDBJ whole genome shotgun (WGS) entry which is preliminary data.</text>
</comment>
<protein>
    <submittedName>
        <fullName evidence="1">Uncharacterized protein</fullName>
    </submittedName>
</protein>
<dbReference type="EMBL" id="JAWDJW010009552">
    <property type="protein sequence ID" value="KAK3059284.1"/>
    <property type="molecule type" value="Genomic_DNA"/>
</dbReference>
<proteinExistence type="predicted"/>
<organism evidence="1 2">
    <name type="scientific">Coniosporium uncinatum</name>
    <dbReference type="NCBI Taxonomy" id="93489"/>
    <lineage>
        <taxon>Eukaryota</taxon>
        <taxon>Fungi</taxon>
        <taxon>Dikarya</taxon>
        <taxon>Ascomycota</taxon>
        <taxon>Pezizomycotina</taxon>
        <taxon>Dothideomycetes</taxon>
        <taxon>Dothideomycetes incertae sedis</taxon>
        <taxon>Coniosporium</taxon>
    </lineage>
</organism>
<name>A0ACC3CYQ1_9PEZI</name>
<keyword evidence="2" id="KW-1185">Reference proteome</keyword>
<reference evidence="1" key="1">
    <citation type="submission" date="2024-09" db="EMBL/GenBank/DDBJ databases">
        <title>Black Yeasts Isolated from many extreme environments.</title>
        <authorList>
            <person name="Coleine C."/>
            <person name="Stajich J.E."/>
            <person name="Selbmann L."/>
        </authorList>
    </citation>
    <scope>NUCLEOTIDE SEQUENCE</scope>
    <source>
        <strain evidence="1">CCFEE 5737</strain>
    </source>
</reference>